<dbReference type="InterPro" id="IPR009000">
    <property type="entry name" value="Transl_B-barrel_sf"/>
</dbReference>
<dbReference type="FunFam" id="3.30.980.10:FF:000004">
    <property type="entry name" value="Alanine--tRNA ligase, cytoplasmic"/>
    <property type="match status" value="1"/>
</dbReference>
<name>A0A1R1PIU0_ZANCU</name>
<gene>
    <name evidence="11" type="ORF">AX774_g5723</name>
</gene>
<evidence type="ECO:0000256" key="3">
    <source>
        <dbReference type="ARBA" id="ARBA00022555"/>
    </source>
</evidence>
<evidence type="ECO:0000256" key="6">
    <source>
        <dbReference type="ARBA" id="ARBA00022840"/>
    </source>
</evidence>
<evidence type="ECO:0000256" key="4">
    <source>
        <dbReference type="ARBA" id="ARBA00022598"/>
    </source>
</evidence>
<dbReference type="InterPro" id="IPR050058">
    <property type="entry name" value="Ala-tRNA_ligase"/>
</dbReference>
<dbReference type="GO" id="GO:0005739">
    <property type="term" value="C:mitochondrion"/>
    <property type="evidence" value="ECO:0007669"/>
    <property type="project" value="TreeGrafter"/>
</dbReference>
<feature type="domain" description="Alanyl-transfer RNA synthetases family profile" evidence="10">
    <location>
        <begin position="1"/>
        <end position="360"/>
    </location>
</feature>
<dbReference type="InterPro" id="IPR018164">
    <property type="entry name" value="Ala-tRNA-synth_IIc_N"/>
</dbReference>
<proteinExistence type="inferred from homology"/>
<evidence type="ECO:0000259" key="10">
    <source>
        <dbReference type="PROSITE" id="PS50860"/>
    </source>
</evidence>
<evidence type="ECO:0000256" key="9">
    <source>
        <dbReference type="ARBA" id="ARBA00023146"/>
    </source>
</evidence>
<keyword evidence="9" id="KW-0030">Aminoacyl-tRNA synthetase</keyword>
<reference evidence="12" key="1">
    <citation type="submission" date="2017-01" db="EMBL/GenBank/DDBJ databases">
        <authorList>
            <person name="Wang Y."/>
            <person name="White M."/>
            <person name="Kvist S."/>
            <person name="Moncalvo J.-M."/>
        </authorList>
    </citation>
    <scope>NUCLEOTIDE SEQUENCE [LARGE SCALE GENOMIC DNA]</scope>
    <source>
        <strain evidence="12">COL-18-3</strain>
    </source>
</reference>
<dbReference type="InterPro" id="IPR018165">
    <property type="entry name" value="Ala-tRNA-synth_IIc_core"/>
</dbReference>
<evidence type="ECO:0000256" key="2">
    <source>
        <dbReference type="ARBA" id="ARBA00013168"/>
    </source>
</evidence>
<dbReference type="Pfam" id="PF07973">
    <property type="entry name" value="tRNA_SAD"/>
    <property type="match status" value="1"/>
</dbReference>
<dbReference type="PANTHER" id="PTHR11777:SF9">
    <property type="entry name" value="ALANINE--TRNA LIGASE, CYTOPLASMIC"/>
    <property type="match status" value="1"/>
</dbReference>
<organism evidence="11 12">
    <name type="scientific">Zancudomyces culisetae</name>
    <name type="common">Gut fungus</name>
    <name type="synonym">Smittium culisetae</name>
    <dbReference type="NCBI Taxonomy" id="1213189"/>
    <lineage>
        <taxon>Eukaryota</taxon>
        <taxon>Fungi</taxon>
        <taxon>Fungi incertae sedis</taxon>
        <taxon>Zoopagomycota</taxon>
        <taxon>Kickxellomycotina</taxon>
        <taxon>Harpellomycetes</taxon>
        <taxon>Harpellales</taxon>
        <taxon>Legeriomycetaceae</taxon>
        <taxon>Zancudomyces</taxon>
    </lineage>
</organism>
<evidence type="ECO:0000256" key="5">
    <source>
        <dbReference type="ARBA" id="ARBA00022741"/>
    </source>
</evidence>
<dbReference type="Gene3D" id="3.30.980.10">
    <property type="entry name" value="Threonyl-trna Synthetase, Chain A, domain 2"/>
    <property type="match status" value="1"/>
</dbReference>
<comment type="caution">
    <text evidence="11">The sequence shown here is derived from an EMBL/GenBank/DDBJ whole genome shotgun (WGS) entry which is preliminary data.</text>
</comment>
<dbReference type="GO" id="GO:0002161">
    <property type="term" value="F:aminoacyl-tRNA deacylase activity"/>
    <property type="evidence" value="ECO:0007669"/>
    <property type="project" value="TreeGrafter"/>
</dbReference>
<dbReference type="PROSITE" id="PS50860">
    <property type="entry name" value="AA_TRNA_LIGASE_II_ALA"/>
    <property type="match status" value="1"/>
</dbReference>
<accession>A0A1R1PIU0</accession>
<keyword evidence="3" id="KW-0820">tRNA-binding</keyword>
<dbReference type="GO" id="GO:0000049">
    <property type="term" value="F:tRNA binding"/>
    <property type="evidence" value="ECO:0007669"/>
    <property type="project" value="UniProtKB-KW"/>
</dbReference>
<dbReference type="SUPFAM" id="SSF55186">
    <property type="entry name" value="ThrRS/AlaRS common domain"/>
    <property type="match status" value="1"/>
</dbReference>
<protein>
    <recommendedName>
        <fullName evidence="2">alanine--tRNA ligase</fullName>
        <ecNumber evidence="2">6.1.1.7</ecNumber>
    </recommendedName>
</protein>
<dbReference type="InterPro" id="IPR059090">
    <property type="entry name" value="ALA1_helical"/>
</dbReference>
<dbReference type="Pfam" id="PF01411">
    <property type="entry name" value="tRNA-synt_2c"/>
    <property type="match status" value="1"/>
</dbReference>
<dbReference type="EC" id="6.1.1.7" evidence="2"/>
<dbReference type="InterPro" id="IPR012947">
    <property type="entry name" value="tRNA_SAD"/>
</dbReference>
<dbReference type="Gene3D" id="2.40.30.130">
    <property type="match status" value="1"/>
</dbReference>
<dbReference type="Proteomes" id="UP000188320">
    <property type="component" value="Unassembled WGS sequence"/>
</dbReference>
<dbReference type="GO" id="GO:0004813">
    <property type="term" value="F:alanine-tRNA ligase activity"/>
    <property type="evidence" value="ECO:0007669"/>
    <property type="project" value="UniProtKB-EC"/>
</dbReference>
<dbReference type="GO" id="GO:0006419">
    <property type="term" value="P:alanyl-tRNA aminoacylation"/>
    <property type="evidence" value="ECO:0007669"/>
    <property type="project" value="InterPro"/>
</dbReference>
<keyword evidence="4 11" id="KW-0436">Ligase</keyword>
<keyword evidence="12" id="KW-1185">Reference proteome</keyword>
<evidence type="ECO:0000313" key="12">
    <source>
        <dbReference type="Proteomes" id="UP000188320"/>
    </source>
</evidence>
<dbReference type="InterPro" id="IPR018162">
    <property type="entry name" value="Ala-tRNA-ligase_IIc_anticod-bd"/>
</dbReference>
<dbReference type="Pfam" id="PF26023">
    <property type="entry name" value="ALA1"/>
    <property type="match status" value="1"/>
</dbReference>
<sequence>MDKTTTLPGADVWRLYDTFGFPVDLTRIIAEENGLQVDEAEFEAERERSIAASKAGKKDAARGSKVALDVHTLAELEATNVVKTNDRPKFAAENLDSVNATVVAIVLASKGLVNQTEATESVGIVVDLTNFYSEAGGQVADIGKIVGPNGSVSVADAQNYGGYIVHSGDVIEGSLQVGDSVSLTIDTSRRHRITLNHSATHILNYALDRTLSSESIDQKGSLVAPDKLRFDFSCAKSISADQLAAIQSQCQELVDAQLPVYAADFALESVRQIPGLRAVFGEAYPNPVRVVSIGADVDAIRADQTNSQWSNYSIELCGGTHVQNTSAINSILITEEFSIAKGIRRIVAVTGTDAAAAIATADSFAAELDLIASLSGNDLDAALKASATKLDSLNISLIQKNIFRSKHSSLKKAHLDAEKRLKTVASDKLAQLFAESPAPFYVLPINLNGNSKALANAVTYSKSLKPATAQRPVFVLDTYKLNFACFVPAKSQSPSFAANLWAGNVASALSALNITAKFGGSALSAQGSVSLSPSTTQSVDSLVQVIVSAATDFATASLS</sequence>
<evidence type="ECO:0000313" key="11">
    <source>
        <dbReference type="EMBL" id="OMH80839.1"/>
    </source>
</evidence>
<dbReference type="SUPFAM" id="SSF50447">
    <property type="entry name" value="Translation proteins"/>
    <property type="match status" value="1"/>
</dbReference>
<keyword evidence="8" id="KW-0648">Protein biosynthesis</keyword>
<dbReference type="SMART" id="SM00863">
    <property type="entry name" value="tRNA_SAD"/>
    <property type="match status" value="1"/>
</dbReference>
<evidence type="ECO:0000256" key="8">
    <source>
        <dbReference type="ARBA" id="ARBA00022917"/>
    </source>
</evidence>
<keyword evidence="6" id="KW-0067">ATP-binding</keyword>
<dbReference type="PANTHER" id="PTHR11777">
    <property type="entry name" value="ALANYL-TRNA SYNTHETASE"/>
    <property type="match status" value="1"/>
</dbReference>
<comment type="similarity">
    <text evidence="1">Belongs to the class-II aminoacyl-tRNA synthetase family. Alax-L subfamily.</text>
</comment>
<keyword evidence="7" id="KW-0694">RNA-binding</keyword>
<dbReference type="SUPFAM" id="SSF101353">
    <property type="entry name" value="Putative anticodon-binding domain of alanyl-tRNA synthetase (AlaRS)"/>
    <property type="match status" value="1"/>
</dbReference>
<dbReference type="GO" id="GO:0005524">
    <property type="term" value="F:ATP binding"/>
    <property type="evidence" value="ECO:0007669"/>
    <property type="project" value="UniProtKB-KW"/>
</dbReference>
<evidence type="ECO:0000256" key="7">
    <source>
        <dbReference type="ARBA" id="ARBA00022884"/>
    </source>
</evidence>
<evidence type="ECO:0000256" key="1">
    <source>
        <dbReference type="ARBA" id="ARBA00008429"/>
    </source>
</evidence>
<dbReference type="AlphaFoldDB" id="A0A1R1PIU0"/>
<dbReference type="OrthoDB" id="2423964at2759"/>
<keyword evidence="5" id="KW-0547">Nucleotide-binding</keyword>
<dbReference type="InterPro" id="IPR018163">
    <property type="entry name" value="Thr/Ala-tRNA-synth_IIc_edit"/>
</dbReference>
<dbReference type="EMBL" id="LSSK01001067">
    <property type="protein sequence ID" value="OMH80839.1"/>
    <property type="molecule type" value="Genomic_DNA"/>
</dbReference>